<gene>
    <name evidence="1" type="ORF">LPLAT_LOCUS11200</name>
</gene>
<dbReference type="AlphaFoldDB" id="A0AAV2P1B7"/>
<protein>
    <submittedName>
        <fullName evidence="1">Uncharacterized protein</fullName>
    </submittedName>
</protein>
<sequence length="85" mass="9578">MTVPHVSLSKISSEVALISLEEYRENEVTATERKVDPSLMPCRAVLGWNFKQQHLVDRRTVGPCLLDTVLISRVGWRVGLSKACR</sequence>
<dbReference type="EMBL" id="OZ034829">
    <property type="protein sequence ID" value="CAL1685784.1"/>
    <property type="molecule type" value="Genomic_DNA"/>
</dbReference>
<organism evidence="1 2">
    <name type="scientific">Lasius platythorax</name>
    <dbReference type="NCBI Taxonomy" id="488582"/>
    <lineage>
        <taxon>Eukaryota</taxon>
        <taxon>Metazoa</taxon>
        <taxon>Ecdysozoa</taxon>
        <taxon>Arthropoda</taxon>
        <taxon>Hexapoda</taxon>
        <taxon>Insecta</taxon>
        <taxon>Pterygota</taxon>
        <taxon>Neoptera</taxon>
        <taxon>Endopterygota</taxon>
        <taxon>Hymenoptera</taxon>
        <taxon>Apocrita</taxon>
        <taxon>Aculeata</taxon>
        <taxon>Formicoidea</taxon>
        <taxon>Formicidae</taxon>
        <taxon>Formicinae</taxon>
        <taxon>Lasius</taxon>
        <taxon>Lasius</taxon>
    </lineage>
</organism>
<keyword evidence="2" id="KW-1185">Reference proteome</keyword>
<accession>A0AAV2P1B7</accession>
<dbReference type="Proteomes" id="UP001497644">
    <property type="component" value="Chromosome 6"/>
</dbReference>
<evidence type="ECO:0000313" key="2">
    <source>
        <dbReference type="Proteomes" id="UP001497644"/>
    </source>
</evidence>
<proteinExistence type="predicted"/>
<name>A0AAV2P1B7_9HYME</name>
<reference evidence="1" key="1">
    <citation type="submission" date="2024-04" db="EMBL/GenBank/DDBJ databases">
        <authorList>
            <consortium name="Molecular Ecology Group"/>
        </authorList>
    </citation>
    <scope>NUCLEOTIDE SEQUENCE</scope>
</reference>
<evidence type="ECO:0000313" key="1">
    <source>
        <dbReference type="EMBL" id="CAL1685784.1"/>
    </source>
</evidence>